<dbReference type="InterPro" id="IPR043131">
    <property type="entry name" value="BCAT-like_N"/>
</dbReference>
<evidence type="ECO:0000313" key="3">
    <source>
        <dbReference type="Proteomes" id="UP000008701"/>
    </source>
</evidence>
<dbReference type="GO" id="GO:0009396">
    <property type="term" value="P:folic acid-containing compound biosynthetic process"/>
    <property type="evidence" value="ECO:0007669"/>
    <property type="project" value="InterPro"/>
</dbReference>
<dbReference type="RefSeq" id="WP_011744389.1">
    <property type="nucleotide sequence ID" value="NC_008639.1"/>
</dbReference>
<dbReference type="KEGG" id="cph:Cpha266_0499"/>
<dbReference type="Gene3D" id="3.30.470.10">
    <property type="match status" value="1"/>
</dbReference>
<dbReference type="Gene3D" id="3.20.10.10">
    <property type="entry name" value="D-amino Acid Aminotransferase, subunit A, domain 2"/>
    <property type="match status" value="1"/>
</dbReference>
<dbReference type="SUPFAM" id="SSF56322">
    <property type="entry name" value="ADC synthase"/>
    <property type="match status" value="1"/>
</dbReference>
<dbReference type="STRING" id="290317.Cpha266_0499"/>
<dbReference type="InterPro" id="IPR005801">
    <property type="entry name" value="ADC_synthase"/>
</dbReference>
<dbReference type="Pfam" id="PF00425">
    <property type="entry name" value="Chorismate_bind"/>
    <property type="match status" value="1"/>
</dbReference>
<dbReference type="eggNOG" id="COG0115">
    <property type="taxonomic scope" value="Bacteria"/>
</dbReference>
<dbReference type="Gene3D" id="3.60.120.10">
    <property type="entry name" value="Anthranilate synthase"/>
    <property type="match status" value="1"/>
</dbReference>
<dbReference type="GO" id="GO:0000162">
    <property type="term" value="P:L-tryptophan biosynthetic process"/>
    <property type="evidence" value="ECO:0007669"/>
    <property type="project" value="TreeGrafter"/>
</dbReference>
<keyword evidence="3" id="KW-1185">Reference proteome</keyword>
<dbReference type="InterPro" id="IPR036038">
    <property type="entry name" value="Aminotransferase-like"/>
</dbReference>
<dbReference type="InterPro" id="IPR005802">
    <property type="entry name" value="ADC_synth_comp_1"/>
</dbReference>
<proteinExistence type="predicted"/>
<reference evidence="2 3" key="1">
    <citation type="submission" date="2006-12" db="EMBL/GenBank/DDBJ databases">
        <title>Complete sequence of Chlorobium phaeobacteroides DSM 266.</title>
        <authorList>
            <consortium name="US DOE Joint Genome Institute"/>
            <person name="Copeland A."/>
            <person name="Lucas S."/>
            <person name="Lapidus A."/>
            <person name="Barry K."/>
            <person name="Detter J.C."/>
            <person name="Glavina del Rio T."/>
            <person name="Hammon N."/>
            <person name="Israni S."/>
            <person name="Pitluck S."/>
            <person name="Goltsman E."/>
            <person name="Schmutz J."/>
            <person name="Larimer F."/>
            <person name="Land M."/>
            <person name="Hauser L."/>
            <person name="Mikhailova N."/>
            <person name="Li T."/>
            <person name="Overmann J."/>
            <person name="Bryant D.A."/>
            <person name="Richardson P."/>
        </authorList>
    </citation>
    <scope>NUCLEOTIDE SEQUENCE [LARGE SCALE GENOMIC DNA]</scope>
    <source>
        <strain evidence="2 3">DSM 266</strain>
    </source>
</reference>
<dbReference type="EMBL" id="CP000492">
    <property type="protein sequence ID" value="ABL64556.1"/>
    <property type="molecule type" value="Genomic_DNA"/>
</dbReference>
<accession>A1BDS9</accession>
<dbReference type="GO" id="GO:0046820">
    <property type="term" value="F:4-amino-4-deoxychorismate synthase activity"/>
    <property type="evidence" value="ECO:0007669"/>
    <property type="project" value="TreeGrafter"/>
</dbReference>
<name>A1BDS9_CHLPD</name>
<sequence length="615" mass="69525">MRDRESCRIQRLLLHEGTVWLDESYGARHEGESLLFSEPLEMLALFSASGIREFFTLLEQKLDSGYWLAGWMGYEAGYGFESERFLANCDPERAAPLAWFGVYRPPERFASIVSERMFSQVAVDEPFMISDFRFNRTPAEYFQDVERVKREIAKGNVYQVNVTGRFRFSFHGSAQALFGALYPQQPSVYSAFINTGRHQVLSFSPELFFRRRACTIEAMPMKGTAPRSGVVEEDNRLKRQLSLCEKNRAENLMIVDLLRNDLGRICRSGSVEVSGMFATETYPTLHQMVSTIRGELKDENGLFETFRALYPCGSITGAPKISAMQLIRELEPGLRGCYTGTIGYINPRRDMVFSVAIRTLELSGNEGVYGSGGGIVWDSDPEEEYQECMLKAKILDDVTAESVELFESMLFSGRFLWMQEHLGRLAASARVLGFAFDAAEAAARLAALADILFKAGGRFKVRLALEKNGRMAISYESLLSDTGRVPLKLSLADGFIDSSNSLRFHKTSSRKRYERYYRKALESGYDEVVFLNERQEVTEGAISNIIILKSRRYVTPSLGSGLLDGIYRRYFLSLHPNASEQVLTLKDLFEADQVFICNSVRGLRPVVFDGFVISM</sequence>
<dbReference type="PANTHER" id="PTHR11236:SF50">
    <property type="entry name" value="AMINODEOXYCHORISMATE SYNTHASE COMPONENT 1"/>
    <property type="match status" value="1"/>
</dbReference>
<protein>
    <submittedName>
        <fullName evidence="2">Para-aminobenzoate synthase, subunit I</fullName>
    </submittedName>
</protein>
<dbReference type="OrthoDB" id="9803598at2"/>
<dbReference type="AlphaFoldDB" id="A1BDS9"/>
<organism evidence="2 3">
    <name type="scientific">Chlorobium phaeobacteroides (strain DSM 266 / SMG 266 / 2430)</name>
    <dbReference type="NCBI Taxonomy" id="290317"/>
    <lineage>
        <taxon>Bacteria</taxon>
        <taxon>Pseudomonadati</taxon>
        <taxon>Chlorobiota</taxon>
        <taxon>Chlorobiia</taxon>
        <taxon>Chlorobiales</taxon>
        <taxon>Chlorobiaceae</taxon>
        <taxon>Chlorobium/Pelodictyon group</taxon>
        <taxon>Chlorobium</taxon>
    </lineage>
</organism>
<dbReference type="InterPro" id="IPR001544">
    <property type="entry name" value="Aminotrans_IV"/>
</dbReference>
<dbReference type="InterPro" id="IPR015890">
    <property type="entry name" value="Chorismate_C"/>
</dbReference>
<dbReference type="HOGENOM" id="CLU_006493_6_2_10"/>
<evidence type="ECO:0000313" key="2">
    <source>
        <dbReference type="EMBL" id="ABL64556.1"/>
    </source>
</evidence>
<dbReference type="Pfam" id="PF01063">
    <property type="entry name" value="Aminotran_4"/>
    <property type="match status" value="1"/>
</dbReference>
<dbReference type="InterPro" id="IPR043132">
    <property type="entry name" value="BCAT-like_C"/>
</dbReference>
<dbReference type="SUPFAM" id="SSF56752">
    <property type="entry name" value="D-aminoacid aminotransferase-like PLP-dependent enzymes"/>
    <property type="match status" value="1"/>
</dbReference>
<dbReference type="PRINTS" id="PR00095">
    <property type="entry name" value="ANTSNTHASEI"/>
</dbReference>
<dbReference type="PANTHER" id="PTHR11236">
    <property type="entry name" value="AMINOBENZOATE/ANTHRANILATE SYNTHASE"/>
    <property type="match status" value="1"/>
</dbReference>
<dbReference type="InterPro" id="IPR019999">
    <property type="entry name" value="Anth_synth_I-like"/>
</dbReference>
<evidence type="ECO:0000259" key="1">
    <source>
        <dbReference type="Pfam" id="PF00425"/>
    </source>
</evidence>
<feature type="domain" description="Chorismate-utilising enzyme C-terminal" evidence="1">
    <location>
        <begin position="139"/>
        <end position="391"/>
    </location>
</feature>
<dbReference type="eggNOG" id="COG0147">
    <property type="taxonomic scope" value="Bacteria"/>
</dbReference>
<dbReference type="Proteomes" id="UP000008701">
    <property type="component" value="Chromosome"/>
</dbReference>
<gene>
    <name evidence="2" type="ordered locus">Cpha266_0499</name>
</gene>
<dbReference type="NCBIfam" id="TIGR00553">
    <property type="entry name" value="pabB"/>
    <property type="match status" value="1"/>
</dbReference>